<gene>
    <name evidence="2" type="ORF">BTMF_LOCUS6041</name>
</gene>
<keyword evidence="1" id="KW-0732">Signal</keyword>
<evidence type="ECO:0000256" key="1">
    <source>
        <dbReference type="SAM" id="SignalP"/>
    </source>
</evidence>
<dbReference type="AlphaFoldDB" id="A0A0R3QK39"/>
<feature type="signal peptide" evidence="1">
    <location>
        <begin position="1"/>
        <end position="20"/>
    </location>
</feature>
<dbReference type="EMBL" id="UZAG01015479">
    <property type="protein sequence ID" value="VDO20704.1"/>
    <property type="molecule type" value="Genomic_DNA"/>
</dbReference>
<evidence type="ECO:0000313" key="4">
    <source>
        <dbReference type="WBParaSite" id="BTMF_0000794201-mRNA-1"/>
    </source>
</evidence>
<name>A0A0R3QK39_9BILA</name>
<sequence>MQPLITLFLWTSYCVLQCIGLASDNNHLQMDNTHITLRVRNGIKKLPYSSKN</sequence>
<reference evidence="2 3" key="2">
    <citation type="submission" date="2018-11" db="EMBL/GenBank/DDBJ databases">
        <authorList>
            <consortium name="Pathogen Informatics"/>
        </authorList>
    </citation>
    <scope>NUCLEOTIDE SEQUENCE [LARGE SCALE GENOMIC DNA]</scope>
</reference>
<proteinExistence type="predicted"/>
<dbReference type="WBParaSite" id="BTMF_0000794201-mRNA-1">
    <property type="protein sequence ID" value="BTMF_0000794201-mRNA-1"/>
    <property type="gene ID" value="BTMF_0000794201"/>
</dbReference>
<dbReference type="Proteomes" id="UP000280834">
    <property type="component" value="Unassembled WGS sequence"/>
</dbReference>
<evidence type="ECO:0000313" key="2">
    <source>
        <dbReference type="EMBL" id="VDO20704.1"/>
    </source>
</evidence>
<reference evidence="4" key="1">
    <citation type="submission" date="2017-02" db="UniProtKB">
        <authorList>
            <consortium name="WormBaseParasite"/>
        </authorList>
    </citation>
    <scope>IDENTIFICATION</scope>
</reference>
<organism evidence="4">
    <name type="scientific">Brugia timori</name>
    <dbReference type="NCBI Taxonomy" id="42155"/>
    <lineage>
        <taxon>Eukaryota</taxon>
        <taxon>Metazoa</taxon>
        <taxon>Ecdysozoa</taxon>
        <taxon>Nematoda</taxon>
        <taxon>Chromadorea</taxon>
        <taxon>Rhabditida</taxon>
        <taxon>Spirurina</taxon>
        <taxon>Spiruromorpha</taxon>
        <taxon>Filarioidea</taxon>
        <taxon>Onchocercidae</taxon>
        <taxon>Brugia</taxon>
    </lineage>
</organism>
<evidence type="ECO:0000313" key="3">
    <source>
        <dbReference type="Proteomes" id="UP000280834"/>
    </source>
</evidence>
<keyword evidence="3" id="KW-1185">Reference proteome</keyword>
<protein>
    <submittedName>
        <fullName evidence="4">Hypotheticial protein</fullName>
    </submittedName>
</protein>
<accession>A0A0R3QK39</accession>
<feature type="chain" id="PRO_5043130749" evidence="1">
    <location>
        <begin position="21"/>
        <end position="52"/>
    </location>
</feature>